<protein>
    <submittedName>
        <fullName evidence="3">CdaR family protein</fullName>
    </submittedName>
</protein>
<evidence type="ECO:0000313" key="4">
    <source>
        <dbReference type="Proteomes" id="UP001596047"/>
    </source>
</evidence>
<dbReference type="Pfam" id="PF07949">
    <property type="entry name" value="YbbR"/>
    <property type="match status" value="2"/>
</dbReference>
<feature type="region of interest" description="Disordered" evidence="1">
    <location>
        <begin position="410"/>
        <end position="519"/>
    </location>
</feature>
<dbReference type="InterPro" id="IPR012505">
    <property type="entry name" value="YbbR"/>
</dbReference>
<organism evidence="3 4">
    <name type="scientific">Paenibacillus solisilvae</name>
    <dbReference type="NCBI Taxonomy" id="2486751"/>
    <lineage>
        <taxon>Bacteria</taxon>
        <taxon>Bacillati</taxon>
        <taxon>Bacillota</taxon>
        <taxon>Bacilli</taxon>
        <taxon>Bacillales</taxon>
        <taxon>Paenibacillaceae</taxon>
        <taxon>Paenibacillus</taxon>
    </lineage>
</organism>
<evidence type="ECO:0000313" key="3">
    <source>
        <dbReference type="EMBL" id="MFC5649603.1"/>
    </source>
</evidence>
<gene>
    <name evidence="3" type="ORF">ACFPYJ_10820</name>
</gene>
<dbReference type="Gene3D" id="2.170.120.40">
    <property type="entry name" value="YbbR-like domain"/>
    <property type="match status" value="2"/>
</dbReference>
<accession>A0ABW0VUR9</accession>
<feature type="compositionally biased region" description="Polar residues" evidence="1">
    <location>
        <begin position="410"/>
        <end position="427"/>
    </location>
</feature>
<dbReference type="CDD" id="cd20206">
    <property type="entry name" value="YbbR"/>
    <property type="match status" value="1"/>
</dbReference>
<evidence type="ECO:0000256" key="2">
    <source>
        <dbReference type="SAM" id="Phobius"/>
    </source>
</evidence>
<dbReference type="RefSeq" id="WP_379188136.1">
    <property type="nucleotide sequence ID" value="NZ_JBHSOW010000039.1"/>
</dbReference>
<keyword evidence="4" id="KW-1185">Reference proteome</keyword>
<dbReference type="PANTHER" id="PTHR37804:SF1">
    <property type="entry name" value="CDAA REGULATORY PROTEIN CDAR"/>
    <property type="match status" value="1"/>
</dbReference>
<evidence type="ECO:0000256" key="1">
    <source>
        <dbReference type="SAM" id="MobiDB-lite"/>
    </source>
</evidence>
<reference evidence="4" key="1">
    <citation type="journal article" date="2019" name="Int. J. Syst. Evol. Microbiol.">
        <title>The Global Catalogue of Microorganisms (GCM) 10K type strain sequencing project: providing services to taxonomists for standard genome sequencing and annotation.</title>
        <authorList>
            <consortium name="The Broad Institute Genomics Platform"/>
            <consortium name="The Broad Institute Genome Sequencing Center for Infectious Disease"/>
            <person name="Wu L."/>
            <person name="Ma J."/>
        </authorList>
    </citation>
    <scope>NUCLEOTIDE SEQUENCE [LARGE SCALE GENOMIC DNA]</scope>
    <source>
        <strain evidence="4">CGMCC 1.3240</strain>
    </source>
</reference>
<feature type="compositionally biased region" description="Gly residues" evidence="1">
    <location>
        <begin position="438"/>
        <end position="458"/>
    </location>
</feature>
<name>A0ABW0VUR9_9BACL</name>
<dbReference type="InterPro" id="IPR053154">
    <property type="entry name" value="c-di-AMP_regulator"/>
</dbReference>
<dbReference type="Proteomes" id="UP001596047">
    <property type="component" value="Unassembled WGS sequence"/>
</dbReference>
<dbReference type="Gene3D" id="2.170.120.30">
    <property type="match status" value="2"/>
</dbReference>
<proteinExistence type="predicted"/>
<feature type="transmembrane region" description="Helical" evidence="2">
    <location>
        <begin position="9"/>
        <end position="26"/>
    </location>
</feature>
<keyword evidence="2" id="KW-0472">Membrane</keyword>
<dbReference type="EMBL" id="JBHSOW010000039">
    <property type="protein sequence ID" value="MFC5649603.1"/>
    <property type="molecule type" value="Genomic_DNA"/>
</dbReference>
<keyword evidence="2" id="KW-1133">Transmembrane helix</keyword>
<keyword evidence="2" id="KW-0812">Transmembrane</keyword>
<feature type="compositionally biased region" description="Low complexity" evidence="1">
    <location>
        <begin position="459"/>
        <end position="475"/>
    </location>
</feature>
<comment type="caution">
    <text evidence="3">The sequence shown here is derived from an EMBL/GenBank/DDBJ whole genome shotgun (WGS) entry which is preliminary data.</text>
</comment>
<sequence length="519" mass="54431">MDKWLSHPTALKIISLVIGILLWAVVHFDSDRSPNTVASLTETKEIDAVQVKAIGMDEKNFALRSLEPSVVHLTVRGSRSELLSASPDDFQVTVDLSKASEGRMVLPVMVNLPRGLERIDVKPSNVTVVLERILTKEYEVSVKTEGTAGKGYKTGQPIVKPNNRVHVTLPKDQMDEVAFVGGTVSIDGEEETVNEKKMKVVVLDKNGNEMSDAVVNPSVVEVEIPITKPFKKLPLQFGFTGKLPDGLAIASFKPSVETVTVYGPQDVLDKYDFYDGLNIDLSKLTQSGSMELDIKPEEGLATVDPVKVTIEYTIVPETLKVLSQLKVTMIGLSDGLKSKLTLPADGTIDVTVRGAPLILGEIEAKDVQLIADLSGLGPGSHVIPLDVHLPRFVNSDTAFPLSITVEISDSTPASATPTGTDSANGATDGTADTKDPGSGTGAGTESGTGAGTESGTGAGAEETGNTGAGSTNNGTDANNESTPAEGDGTGTVTDETDTGSNTANPNANDAPGEQPANKT</sequence>
<dbReference type="PANTHER" id="PTHR37804">
    <property type="entry name" value="CDAA REGULATORY PROTEIN CDAR"/>
    <property type="match status" value="1"/>
</dbReference>